<reference evidence="2 3" key="1">
    <citation type="submission" date="2024-09" db="EMBL/GenBank/DDBJ databases">
        <authorList>
            <person name="Sun Q."/>
            <person name="Mori K."/>
        </authorList>
    </citation>
    <scope>NUCLEOTIDE SEQUENCE [LARGE SCALE GENOMIC DNA]</scope>
    <source>
        <strain evidence="2 3">JCM 3307</strain>
    </source>
</reference>
<dbReference type="InterPro" id="IPR029063">
    <property type="entry name" value="SAM-dependent_MTases_sf"/>
</dbReference>
<keyword evidence="3" id="KW-1185">Reference proteome</keyword>
<dbReference type="RefSeq" id="WP_223096265.1">
    <property type="nucleotide sequence ID" value="NZ_CP061913.1"/>
</dbReference>
<keyword evidence="1" id="KW-0620">Polyamine biosynthesis</keyword>
<dbReference type="Proteomes" id="UP001589608">
    <property type="component" value="Unassembled WGS sequence"/>
</dbReference>
<dbReference type="PANTHER" id="PTHR43317">
    <property type="entry name" value="THERMOSPERMINE SYNTHASE ACAULIS5"/>
    <property type="match status" value="1"/>
</dbReference>
<protein>
    <submittedName>
        <fullName evidence="2">Spermidine synthase</fullName>
    </submittedName>
</protein>
<dbReference type="Gene3D" id="3.40.50.150">
    <property type="entry name" value="Vaccinia Virus protein VP39"/>
    <property type="match status" value="1"/>
</dbReference>
<organism evidence="2 3">
    <name type="scientific">Dactylosporangium vinaceum</name>
    <dbReference type="NCBI Taxonomy" id="53362"/>
    <lineage>
        <taxon>Bacteria</taxon>
        <taxon>Bacillati</taxon>
        <taxon>Actinomycetota</taxon>
        <taxon>Actinomycetes</taxon>
        <taxon>Micromonosporales</taxon>
        <taxon>Micromonosporaceae</taxon>
        <taxon>Dactylosporangium</taxon>
    </lineage>
</organism>
<evidence type="ECO:0000313" key="2">
    <source>
        <dbReference type="EMBL" id="MFB9448343.1"/>
    </source>
</evidence>
<accession>A0ABV5MHJ6</accession>
<evidence type="ECO:0000313" key="3">
    <source>
        <dbReference type="Proteomes" id="UP001589608"/>
    </source>
</evidence>
<sequence>MGSWREIIEGIAENGEYGAARLVRDPRRKGGWTLLVEEVQQSYVDMENPAHLFFEYTRRLGSVVDAAFPEGEPIRVLHLGGGAFTMPRYVAATRPGSEQLVVERDRRLAAFVQRILPLPPEAGIDLLFGDARETVAELDAGSYDLIIGDVYDAAQMPESVSDVDFAAAVARLLAPGGVYALNVADLAPLAFSRAQGATLRTAFADLCLIVRPELLRGRRFGNVVFACAVEPDRLPIARLAALAGRDRQPAQVVTGTNLDLLMEGAQPVHRQP</sequence>
<name>A0ABV5MHJ6_9ACTN</name>
<gene>
    <name evidence="2" type="ORF">ACFFTR_35095</name>
</gene>
<dbReference type="PANTHER" id="PTHR43317:SF1">
    <property type="entry name" value="THERMOSPERMINE SYNTHASE ACAULIS5"/>
    <property type="match status" value="1"/>
</dbReference>
<evidence type="ECO:0000256" key="1">
    <source>
        <dbReference type="ARBA" id="ARBA00023115"/>
    </source>
</evidence>
<dbReference type="EMBL" id="JBHMCA010000056">
    <property type="protein sequence ID" value="MFB9448343.1"/>
    <property type="molecule type" value="Genomic_DNA"/>
</dbReference>
<dbReference type="NCBIfam" id="NF037959">
    <property type="entry name" value="MFS_SpdSyn"/>
    <property type="match status" value="1"/>
</dbReference>
<dbReference type="CDD" id="cd02440">
    <property type="entry name" value="AdoMet_MTases"/>
    <property type="match status" value="1"/>
</dbReference>
<comment type="caution">
    <text evidence="2">The sequence shown here is derived from an EMBL/GenBank/DDBJ whole genome shotgun (WGS) entry which is preliminary data.</text>
</comment>
<dbReference type="SUPFAM" id="SSF53335">
    <property type="entry name" value="S-adenosyl-L-methionine-dependent methyltransferases"/>
    <property type="match status" value="1"/>
</dbReference>
<proteinExistence type="predicted"/>